<protein>
    <submittedName>
        <fullName evidence="8">Superoxide reductase</fullName>
    </submittedName>
</protein>
<dbReference type="EMBL" id="AUWU02000003">
    <property type="protein sequence ID" value="KAH0575184.1"/>
    <property type="molecule type" value="Genomic_DNA"/>
</dbReference>
<evidence type="ECO:0000313" key="8">
    <source>
        <dbReference type="EMBL" id="KAH0575184.1"/>
    </source>
</evidence>
<evidence type="ECO:0000256" key="3">
    <source>
        <dbReference type="ARBA" id="ARBA00022723"/>
    </source>
</evidence>
<dbReference type="SUPFAM" id="SSF49367">
    <property type="entry name" value="Superoxide reductase-like"/>
    <property type="match status" value="1"/>
</dbReference>
<dbReference type="Proteomes" id="UP000018208">
    <property type="component" value="Unassembled WGS sequence"/>
</dbReference>
<evidence type="ECO:0000256" key="2">
    <source>
        <dbReference type="ARBA" id="ARBA00022448"/>
    </source>
</evidence>
<comment type="similarity">
    <text evidence="1">Belongs to the desulfoferrodoxin family.</text>
</comment>
<evidence type="ECO:0000259" key="6">
    <source>
        <dbReference type="Pfam" id="PF01880"/>
    </source>
</evidence>
<dbReference type="GO" id="GO:0016491">
    <property type="term" value="F:oxidoreductase activity"/>
    <property type="evidence" value="ECO:0007669"/>
    <property type="project" value="InterPro"/>
</dbReference>
<keyword evidence="3" id="KW-0479">Metal-binding</keyword>
<reference evidence="7 8" key="1">
    <citation type="journal article" date="2014" name="PLoS Genet.">
        <title>The Genome of Spironucleus salmonicida Highlights a Fish Pathogen Adapted to Fluctuating Environments.</title>
        <authorList>
            <person name="Xu F."/>
            <person name="Jerlstrom-Hultqvist J."/>
            <person name="Einarsson E."/>
            <person name="Astvaldsson A."/>
            <person name="Svard S.G."/>
            <person name="Andersson J.O."/>
        </authorList>
    </citation>
    <scope>NUCLEOTIDE SEQUENCE</scope>
    <source>
        <strain evidence="8">ATCC 50377</strain>
    </source>
</reference>
<organism evidence="7">
    <name type="scientific">Spironucleus salmonicida</name>
    <dbReference type="NCBI Taxonomy" id="348837"/>
    <lineage>
        <taxon>Eukaryota</taxon>
        <taxon>Metamonada</taxon>
        <taxon>Diplomonadida</taxon>
        <taxon>Hexamitidae</taxon>
        <taxon>Hexamitinae</taxon>
        <taxon>Spironucleus</taxon>
    </lineage>
</organism>
<dbReference type="OrthoDB" id="10248183at2759"/>
<evidence type="ECO:0000313" key="9">
    <source>
        <dbReference type="EMBL" id="KAH0575192.1"/>
    </source>
</evidence>
<dbReference type="GO" id="GO:0005506">
    <property type="term" value="F:iron ion binding"/>
    <property type="evidence" value="ECO:0007669"/>
    <property type="project" value="InterPro"/>
</dbReference>
<evidence type="ECO:0000256" key="4">
    <source>
        <dbReference type="ARBA" id="ARBA00022982"/>
    </source>
</evidence>
<evidence type="ECO:0000313" key="7">
    <source>
        <dbReference type="EMBL" id="EST42319.1"/>
    </source>
</evidence>
<dbReference type="Pfam" id="PF01880">
    <property type="entry name" value="Desulfoferrodox"/>
    <property type="match status" value="1"/>
</dbReference>
<dbReference type="VEuPathDB" id="GiardiaDB:SS50377_22819"/>
<dbReference type="InterPro" id="IPR002742">
    <property type="entry name" value="Desulfoferrodoxin_Fe-bd_dom"/>
</dbReference>
<dbReference type="PANTHER" id="PTHR36541">
    <property type="entry name" value="SUPEROXIDE REDUCTASE-RELATED"/>
    <property type="match status" value="1"/>
</dbReference>
<feature type="domain" description="Desulfoferrodoxin ferrous iron-binding" evidence="6">
    <location>
        <begin position="12"/>
        <end position="102"/>
    </location>
</feature>
<accession>V6LNK5</accession>
<keyword evidence="5" id="KW-0408">Iron</keyword>
<dbReference type="EMBL" id="KI546165">
    <property type="protein sequence ID" value="EST42319.1"/>
    <property type="molecule type" value="Genomic_DNA"/>
</dbReference>
<evidence type="ECO:0000256" key="5">
    <source>
        <dbReference type="ARBA" id="ARBA00023004"/>
    </source>
</evidence>
<dbReference type="InterPro" id="IPR036073">
    <property type="entry name" value="Desulfoferrodoxin_Fe-bd_dom_sf"/>
</dbReference>
<dbReference type="EMBL" id="AUWU02000003">
    <property type="protein sequence ID" value="KAH0575192.1"/>
    <property type="molecule type" value="Genomic_DNA"/>
</dbReference>
<gene>
    <name evidence="7" type="ORF">SS50377_18190</name>
    <name evidence="8" type="ORF">SS50377_22811</name>
    <name evidence="9" type="ORF">SS50377_22819</name>
</gene>
<evidence type="ECO:0000313" key="10">
    <source>
        <dbReference type="Proteomes" id="UP000018208"/>
    </source>
</evidence>
<dbReference type="Gene3D" id="2.60.40.730">
    <property type="entry name" value="SOR catalytic domain"/>
    <property type="match status" value="1"/>
</dbReference>
<keyword evidence="10" id="KW-1185">Reference proteome</keyword>
<sequence>MSFQTIIHAAVENNKHVPHITVTGSKVHVQCGEKELHPTSDKHYIGEIKIYGLKGAVLIELGSAHFYPGLTEPVAEFSVFEIASYSKIVATSYCNLHGIFHAEKELK</sequence>
<evidence type="ECO:0000256" key="1">
    <source>
        <dbReference type="ARBA" id="ARBA00005941"/>
    </source>
</evidence>
<dbReference type="AlphaFoldDB" id="V6LNK5"/>
<name>V6LNK5_9EUKA</name>
<reference evidence="8" key="2">
    <citation type="submission" date="2020-12" db="EMBL/GenBank/DDBJ databases">
        <title>New Spironucleus salmonicida genome in near-complete chromosomes.</title>
        <authorList>
            <person name="Xu F."/>
            <person name="Kurt Z."/>
            <person name="Jimenez-Gonzalez A."/>
            <person name="Astvaldsson A."/>
            <person name="Andersson J.O."/>
            <person name="Svard S.G."/>
        </authorList>
    </citation>
    <scope>NUCLEOTIDE SEQUENCE</scope>
    <source>
        <strain evidence="8">ATCC 50377</strain>
    </source>
</reference>
<keyword evidence="2" id="KW-0813">Transport</keyword>
<dbReference type="VEuPathDB" id="GiardiaDB:SS50377_22811"/>
<dbReference type="InterPro" id="IPR051233">
    <property type="entry name" value="Desulfoferrodoxin_SOR"/>
</dbReference>
<dbReference type="PANTHER" id="PTHR36541:SF1">
    <property type="entry name" value="SUPEROXIDE REDUCTASE-RELATED"/>
    <property type="match status" value="1"/>
</dbReference>
<keyword evidence="4" id="KW-0249">Electron transport</keyword>
<proteinExistence type="inferred from homology"/>